<feature type="region of interest" description="Disordered" evidence="1">
    <location>
        <begin position="489"/>
        <end position="581"/>
    </location>
</feature>
<feature type="compositionally biased region" description="Acidic residues" evidence="1">
    <location>
        <begin position="698"/>
        <end position="725"/>
    </location>
</feature>
<evidence type="ECO:0000313" key="2">
    <source>
        <dbReference type="EMBL" id="RPB02266.1"/>
    </source>
</evidence>
<organism evidence="2 3">
    <name type="scientific">Choiromyces venosus 120613-1</name>
    <dbReference type="NCBI Taxonomy" id="1336337"/>
    <lineage>
        <taxon>Eukaryota</taxon>
        <taxon>Fungi</taxon>
        <taxon>Dikarya</taxon>
        <taxon>Ascomycota</taxon>
        <taxon>Pezizomycotina</taxon>
        <taxon>Pezizomycetes</taxon>
        <taxon>Pezizales</taxon>
        <taxon>Tuberaceae</taxon>
        <taxon>Choiromyces</taxon>
    </lineage>
</organism>
<feature type="compositionally biased region" description="Low complexity" evidence="1">
    <location>
        <begin position="48"/>
        <end position="61"/>
    </location>
</feature>
<feature type="region of interest" description="Disordered" evidence="1">
    <location>
        <begin position="40"/>
        <end position="62"/>
    </location>
</feature>
<feature type="region of interest" description="Disordered" evidence="1">
    <location>
        <begin position="1010"/>
        <end position="1031"/>
    </location>
</feature>
<feature type="region of interest" description="Disordered" evidence="1">
    <location>
        <begin position="336"/>
        <end position="383"/>
    </location>
</feature>
<evidence type="ECO:0000313" key="3">
    <source>
        <dbReference type="Proteomes" id="UP000276215"/>
    </source>
</evidence>
<evidence type="ECO:0000256" key="1">
    <source>
        <dbReference type="SAM" id="MobiDB-lite"/>
    </source>
</evidence>
<feature type="compositionally biased region" description="Polar residues" evidence="1">
    <location>
        <begin position="499"/>
        <end position="534"/>
    </location>
</feature>
<accession>A0A3N4JV81</accession>
<feature type="region of interest" description="Disordered" evidence="1">
    <location>
        <begin position="692"/>
        <end position="729"/>
    </location>
</feature>
<gene>
    <name evidence="2" type="ORF">L873DRAFT_1802197</name>
</gene>
<feature type="compositionally biased region" description="Basic and acidic residues" evidence="1">
    <location>
        <begin position="542"/>
        <end position="562"/>
    </location>
</feature>
<dbReference type="Proteomes" id="UP000276215">
    <property type="component" value="Unassembled WGS sequence"/>
</dbReference>
<dbReference type="EMBL" id="ML120368">
    <property type="protein sequence ID" value="RPB02266.1"/>
    <property type="molecule type" value="Genomic_DNA"/>
</dbReference>
<keyword evidence="3" id="KW-1185">Reference proteome</keyword>
<proteinExistence type="predicted"/>
<feature type="compositionally biased region" description="Polar residues" evidence="1">
    <location>
        <begin position="1022"/>
        <end position="1031"/>
    </location>
</feature>
<reference evidence="2 3" key="1">
    <citation type="journal article" date="2018" name="Nat. Ecol. Evol.">
        <title>Pezizomycetes genomes reveal the molecular basis of ectomycorrhizal truffle lifestyle.</title>
        <authorList>
            <person name="Murat C."/>
            <person name="Payen T."/>
            <person name="Noel B."/>
            <person name="Kuo A."/>
            <person name="Morin E."/>
            <person name="Chen J."/>
            <person name="Kohler A."/>
            <person name="Krizsan K."/>
            <person name="Balestrini R."/>
            <person name="Da Silva C."/>
            <person name="Montanini B."/>
            <person name="Hainaut M."/>
            <person name="Levati E."/>
            <person name="Barry K.W."/>
            <person name="Belfiori B."/>
            <person name="Cichocki N."/>
            <person name="Clum A."/>
            <person name="Dockter R.B."/>
            <person name="Fauchery L."/>
            <person name="Guy J."/>
            <person name="Iotti M."/>
            <person name="Le Tacon F."/>
            <person name="Lindquist E.A."/>
            <person name="Lipzen A."/>
            <person name="Malagnac F."/>
            <person name="Mello A."/>
            <person name="Molinier V."/>
            <person name="Miyauchi S."/>
            <person name="Poulain J."/>
            <person name="Riccioni C."/>
            <person name="Rubini A."/>
            <person name="Sitrit Y."/>
            <person name="Splivallo R."/>
            <person name="Traeger S."/>
            <person name="Wang M."/>
            <person name="Zifcakova L."/>
            <person name="Wipf D."/>
            <person name="Zambonelli A."/>
            <person name="Paolocci F."/>
            <person name="Nowrousian M."/>
            <person name="Ottonello S."/>
            <person name="Baldrian P."/>
            <person name="Spatafora J.W."/>
            <person name="Henrissat B."/>
            <person name="Nagy L.G."/>
            <person name="Aury J.M."/>
            <person name="Wincker P."/>
            <person name="Grigoriev I.V."/>
            <person name="Bonfante P."/>
            <person name="Martin F.M."/>
        </authorList>
    </citation>
    <scope>NUCLEOTIDE SEQUENCE [LARGE SCALE GENOMIC DNA]</scope>
    <source>
        <strain evidence="2 3">120613-1</strain>
    </source>
</reference>
<dbReference type="OrthoDB" id="5397293at2759"/>
<feature type="compositionally biased region" description="Pro residues" evidence="1">
    <location>
        <begin position="350"/>
        <end position="361"/>
    </location>
</feature>
<name>A0A3N4JV81_9PEZI</name>
<protein>
    <submittedName>
        <fullName evidence="2">Uncharacterized protein</fullName>
    </submittedName>
</protein>
<dbReference type="AlphaFoldDB" id="A0A3N4JV81"/>
<sequence>MRSASGDCSLRAAVHHRSTLFPNLQMRLFSAIRREKRCTHASPKSIESSVPTPSTLSPSTTAAKDPWVQTVLPVESNVVPNTCTMSAGKDKFQHFVRITVSSRLSSLRKSVGKRTPPVRSYLENDSLPYRQRKLASRPSSSIKGSFVSLKESKREKYYSNHSVSSGLSDPFPGIDLPPDYTTVMPESQGPEKDQAALHKNAVATEVIQHDVSLDTTPTCNVVHQNCVVERTIRKGSQNEDVDDHTIYPTGETRLDPEVTPNSTHTHVFSSISTNELRVSKVLRKPVVESNFLHFYSTLEPYIVQHELPSRFVEKTLSPIDNGPLPESDGFRVIEGPFTTPAGGTSAPQIQEPPPPPAPPPMSTDLASPHKKKSEIKYTDPCPNPVIAAPSDSTRHQFHQLVSKPITPVKLNEMLGKIMTWDLETLHASTSFSQPLNSTLRSMQNKWQILAFDLAFETSDASAFRDNYGFGSKPLALQLPCPSTRITELGDVNGPALHTATGQIQSHNGGPSGSGSTHAREGSGSSTYFKQSESSRMPRGKKRANDNDDDDRKGKKKERREEPPAGGDPPPPPDLENTSVPCPYWSRDPNSCRNKSCRLPKKNLSKLKEHLRRVHVLHLACPFGDCIFYAGDKYQIKRHQKTAHPDHPEMEPIPRTAGFAHRKMHQDLEVRNLSWEQISEICFRVELEEQVAEPIDGADGFEDGDQEEDEVEERDDDNEEHEEYDDHEVHEEYADAVGGDGREELIPISPFEATLSMISDGAPTILDTPQTPPGNYEGLPMDPFVSPLSDLLADLRQNEQGSLPTPAPDLANSTSFLNPGDGAPRGAIQEYISLKFKKFSETYLEGLEKRHGILPRTAEQMAYVLSDIDRLFADIGERAGLSLTVPNGGSGPVAYAARDTFTYSAPVGSSNTIPLNFPMHQMMFPDPMGFPYGGNNSNLPSLTQDSQSSHNSIPYYTHPNLFQGDMSFPRFQPAMPSGSQPMDSGMLGPQGGGRAIPNHYRDYRMHKDLDSDFLPVDGGPDLQSYSFGQEDS</sequence>